<dbReference type="AlphaFoldDB" id="A0A1B1TFV4"/>
<protein>
    <recommendedName>
        <fullName evidence="2">Glycosyltransferase</fullName>
    </recommendedName>
</protein>
<organism evidence="1">
    <name type="scientific">uncultured Poseidoniia archaeon</name>
    <dbReference type="NCBI Taxonomy" id="1697135"/>
    <lineage>
        <taxon>Archaea</taxon>
        <taxon>Methanobacteriati</taxon>
        <taxon>Thermoplasmatota</taxon>
        <taxon>Candidatus Poseidoniia</taxon>
        <taxon>environmental samples</taxon>
    </lineage>
</organism>
<reference evidence="1" key="2">
    <citation type="journal article" date="2015" name="ISME J.">
        <title>A new class of marine Euryarchaeota group II from the Mediterranean deep chlorophyll maximum.</title>
        <authorList>
            <person name="Martin-Cuadrado A.B."/>
            <person name="Garcia-Heredia I."/>
            <person name="Molto A.G."/>
            <person name="Lopez-Ubeda R."/>
            <person name="Kimes N."/>
            <person name="Lopez-Garcia P."/>
            <person name="Moreira D."/>
            <person name="Rodriguez-Valera F."/>
        </authorList>
    </citation>
    <scope>NUCLEOTIDE SEQUENCE</scope>
</reference>
<evidence type="ECO:0000313" key="1">
    <source>
        <dbReference type="EMBL" id="ANV81165.1"/>
    </source>
</evidence>
<evidence type="ECO:0008006" key="2">
    <source>
        <dbReference type="Google" id="ProtNLM"/>
    </source>
</evidence>
<reference evidence="1" key="1">
    <citation type="submission" date="2014-11" db="EMBL/GenBank/DDBJ databases">
        <authorList>
            <person name="Zhu J."/>
            <person name="Qi W."/>
            <person name="Song R."/>
        </authorList>
    </citation>
    <scope>NUCLEOTIDE SEQUENCE</scope>
</reference>
<dbReference type="Gene3D" id="3.40.50.2000">
    <property type="entry name" value="Glycogen Phosphorylase B"/>
    <property type="match status" value="1"/>
</dbReference>
<sequence length="676" mass="78588">MFRKLLETLPFVHHQPPISIPLRKVILLAIQRPVNIKQMEKLISQKLGKNEKETIDGLDNGIAYLRKERFFKKDSSNLFVAGLRAICSHNLELGIEFGEKYIHEIPDMRAIRSMVTYYGRAQKFDETLQLLNHVKNKNYVSEVREKTLTLLHPEIKAEDGDETGPDWTFTVSSPIKLTKKPQFFKHRFQSSNLENVEGLTPEFELYGEIKIAKFGKPSDALVRFEFFNEQNNLINPARIQGLTFSNSVGWYSYLRQNNETGEFLISFELPDDCTYLHVGFQTWHAKSSVKLLPGFEVRPSSINQFQMDFNRFMSDVEHSKAEELVFMFSGTTYVQDVRANRPIRLTRDLMNRGIPVIFNYHRWRRTDEHPEYAGDLLFQIPIDVTKQFMAKLATLKTNKKKIFIVSYPHPIIPKILNRFKVNGWMNLYDARDDWEEFEKVGQAKWYSSSVEKYIVTNCDHVTAVSWPLAKKLDAYEPLDNVHVVPNALSPNFLSEGYKWKGSKQTKIGYFGHLTASWFDWDSLIEIAKQRPDYLFEIIGHSAPDDLDLPDNIDLMGPKTHPEINKIAAEWRVAIIPFKTGLLADAVDPIKIYEYMALDLPTVSFRMPQIDKYPYTITVENDEEFCFALDEYVRYRPKRGVLKKWLAKNKWSDRVDNMLTLASQQRPDGIINLGVEK</sequence>
<dbReference type="EMBL" id="KP211925">
    <property type="protein sequence ID" value="ANV81165.1"/>
    <property type="molecule type" value="Genomic_DNA"/>
</dbReference>
<dbReference type="SUPFAM" id="SSF53756">
    <property type="entry name" value="UDP-Glycosyltransferase/glycogen phosphorylase"/>
    <property type="match status" value="1"/>
</dbReference>
<name>A0A1B1TFV4_9ARCH</name>
<accession>A0A1B1TFV4</accession>
<proteinExistence type="predicted"/>